<evidence type="ECO:0000313" key="1">
    <source>
        <dbReference type="EMBL" id="KGO99850.1"/>
    </source>
</evidence>
<accession>A0A0A0M9U8</accession>
<keyword evidence="2" id="KW-1185">Reference proteome</keyword>
<organism evidence="1 2">
    <name type="scientific">Lysobacter defluvii IMMIB APB-9 = DSM 18482</name>
    <dbReference type="NCBI Taxonomy" id="1385515"/>
    <lineage>
        <taxon>Bacteria</taxon>
        <taxon>Pseudomonadati</taxon>
        <taxon>Pseudomonadota</taxon>
        <taxon>Gammaproteobacteria</taxon>
        <taxon>Lysobacterales</taxon>
        <taxon>Lysobacteraceae</taxon>
        <taxon>Novilysobacter</taxon>
    </lineage>
</organism>
<name>A0A0A0M9U8_9GAMM</name>
<evidence type="ECO:0000313" key="2">
    <source>
        <dbReference type="Proteomes" id="UP000030003"/>
    </source>
</evidence>
<sequence>MDDQSRFFLIKVLTRRAHMALSFLAAVDHEISRWDSRSVCIDAFNGLPRFAALLLDPEMSRQRTRFRPDDPIARLVDFVGAMGHRSRTGSWPVKPLSIEAMGAQAELSGVVAGSGARFVRGLRGGKHPMTRAAFHLLVRSQLTTGRIDMVALQAMEDSLEPYVVAAHLLELLMAPHKRARGHLDRFGWRAAYLNWWERAAVDYPPTQQLDGDPPPSWLC</sequence>
<gene>
    <name evidence="1" type="ORF">N791_09985</name>
</gene>
<comment type="caution">
    <text evidence="1">The sequence shown here is derived from an EMBL/GenBank/DDBJ whole genome shotgun (WGS) entry which is preliminary data.</text>
</comment>
<dbReference type="EMBL" id="AVBH01000002">
    <property type="protein sequence ID" value="KGO99850.1"/>
    <property type="molecule type" value="Genomic_DNA"/>
</dbReference>
<dbReference type="RefSeq" id="WP_027068875.1">
    <property type="nucleotide sequence ID" value="NZ_AUHT01000004.1"/>
</dbReference>
<protein>
    <submittedName>
        <fullName evidence="1">Uncharacterized protein</fullName>
    </submittedName>
</protein>
<dbReference type="Proteomes" id="UP000030003">
    <property type="component" value="Unassembled WGS sequence"/>
</dbReference>
<reference evidence="1 2" key="1">
    <citation type="submission" date="2013-08" db="EMBL/GenBank/DDBJ databases">
        <title>Genomic analysis of Lysobacter defluvii.</title>
        <authorList>
            <person name="Wang Q."/>
            <person name="Wang G."/>
        </authorList>
    </citation>
    <scope>NUCLEOTIDE SEQUENCE [LARGE SCALE GENOMIC DNA]</scope>
    <source>
        <strain evidence="1 2">IMMIB APB-9</strain>
    </source>
</reference>
<proteinExistence type="predicted"/>
<dbReference type="OrthoDB" id="6058010at2"/>
<dbReference type="AlphaFoldDB" id="A0A0A0M9U8"/>